<organism evidence="1 2">
    <name type="scientific">Racocetra persica</name>
    <dbReference type="NCBI Taxonomy" id="160502"/>
    <lineage>
        <taxon>Eukaryota</taxon>
        <taxon>Fungi</taxon>
        <taxon>Fungi incertae sedis</taxon>
        <taxon>Mucoromycota</taxon>
        <taxon>Glomeromycotina</taxon>
        <taxon>Glomeromycetes</taxon>
        <taxon>Diversisporales</taxon>
        <taxon>Gigasporaceae</taxon>
        <taxon>Racocetra</taxon>
    </lineage>
</organism>
<accession>A0ACA9RRF9</accession>
<comment type="caution">
    <text evidence="1">The sequence shown here is derived from an EMBL/GenBank/DDBJ whole genome shotgun (WGS) entry which is preliminary data.</text>
</comment>
<sequence length="89" mass="9468">MVDLLSRISIAGKRGPGAGTAGSLAGSPGPFHSLLSSPDVGSWANSVPVNCPRGEYNSFFEEGKGCYAAEEMPKILSEYRECLENNDWS</sequence>
<keyword evidence="2" id="KW-1185">Reference proteome</keyword>
<dbReference type="EMBL" id="CAJVQC010066341">
    <property type="protein sequence ID" value="CAG8806330.1"/>
    <property type="molecule type" value="Genomic_DNA"/>
</dbReference>
<reference evidence="1" key="1">
    <citation type="submission" date="2021-06" db="EMBL/GenBank/DDBJ databases">
        <authorList>
            <person name="Kallberg Y."/>
            <person name="Tangrot J."/>
            <person name="Rosling A."/>
        </authorList>
    </citation>
    <scope>NUCLEOTIDE SEQUENCE</scope>
    <source>
        <strain evidence="1">MA461A</strain>
    </source>
</reference>
<protein>
    <submittedName>
        <fullName evidence="1">32620_t:CDS:1</fullName>
    </submittedName>
</protein>
<proteinExistence type="predicted"/>
<evidence type="ECO:0000313" key="2">
    <source>
        <dbReference type="Proteomes" id="UP000789920"/>
    </source>
</evidence>
<dbReference type="Proteomes" id="UP000789920">
    <property type="component" value="Unassembled WGS sequence"/>
</dbReference>
<name>A0ACA9RRF9_9GLOM</name>
<evidence type="ECO:0000313" key="1">
    <source>
        <dbReference type="EMBL" id="CAG8806330.1"/>
    </source>
</evidence>
<gene>
    <name evidence="1" type="ORF">RPERSI_LOCUS22132</name>
</gene>
<feature type="non-terminal residue" evidence="1">
    <location>
        <position position="89"/>
    </location>
</feature>